<dbReference type="OrthoDB" id="9813090at2"/>
<feature type="transmembrane region" description="Helical" evidence="2">
    <location>
        <begin position="406"/>
        <end position="426"/>
    </location>
</feature>
<keyword evidence="2" id="KW-1133">Transmembrane helix</keyword>
<dbReference type="AlphaFoldDB" id="A0A1T5DC54"/>
<dbReference type="GO" id="GO:0006629">
    <property type="term" value="P:lipid metabolic process"/>
    <property type="evidence" value="ECO:0007669"/>
    <property type="project" value="UniProtKB-KW"/>
</dbReference>
<sequence length="658" mass="73712">MENLSKNEPRREQTPFRSIALAFSGGGFRAASFALGTLSYLNELTLEAGTPLLKNVSFISSASGGTITNAMYAQHNAANQPFGTFYGKLFTILNGTVLLDYVFKILNDDSQWESRPDKKRNMINAFALAYDYYLFEGALLGELYSGNSASHLEEVCFNATEFYRGLLFRQNIKMKFDKGFREDRKFRYGNFAINLGWSIARKLKLSDLLAASSCFPAGFEPIMFPNDFTYNNAITADQNNKSLTGEELLSDLYVRLKEMNRGELVRLYGEEAVERVMAQLPQHPTPEEINDAFKSVDIDHAFLFGMMDGGITDNQALESILDAQERRLAADGTSFAPFDLMLIGDVGSDLMDPYVPPKDESAYTGVKGITLNTLLVVLTFLSAIGLAAVFAGFTANAHGFGAKLSILSGSATLLLSGLLLCILVVIRSYIKGNIHKLGGLDLDKNFSPEIVSNLFKHFGATPVGVIYRMLKERFSSVLLLNNDVFLKRIRFLLYNAAYNSKRYTYRLKTNHLYDLSFSNDSARDSIPGTTPSREMQVVAQAGFEMGTTLWFDTKSQENDSNAALIACGQFTTCYNLLKYIYRLRNSPIKGKPSYYSTLPEKYRKLIDHLDASLKQDFNKFNTDPFWMYNQYGTSLGLPGFKIVKIANFKFPKEFEGLR</sequence>
<protein>
    <submittedName>
        <fullName evidence="4">Predicted acylesterase/phospholipase RssA, contains patatin domain</fullName>
    </submittedName>
</protein>
<evidence type="ECO:0000256" key="2">
    <source>
        <dbReference type="SAM" id="Phobius"/>
    </source>
</evidence>
<feature type="transmembrane region" description="Helical" evidence="2">
    <location>
        <begin position="374"/>
        <end position="394"/>
    </location>
</feature>
<dbReference type="SUPFAM" id="SSF52151">
    <property type="entry name" value="FabD/lysophospholipase-like"/>
    <property type="match status" value="1"/>
</dbReference>
<dbReference type="Gene3D" id="3.40.1090.10">
    <property type="entry name" value="Cytosolic phospholipase A2 catalytic domain"/>
    <property type="match status" value="1"/>
</dbReference>
<keyword evidence="5" id="KW-1185">Reference proteome</keyword>
<keyword evidence="2" id="KW-0812">Transmembrane</keyword>
<feature type="domain" description="PNPLA" evidence="3">
    <location>
        <begin position="21"/>
        <end position="222"/>
    </location>
</feature>
<organism evidence="4 5">
    <name type="scientific">Parapedobacter luteus</name>
    <dbReference type="NCBI Taxonomy" id="623280"/>
    <lineage>
        <taxon>Bacteria</taxon>
        <taxon>Pseudomonadati</taxon>
        <taxon>Bacteroidota</taxon>
        <taxon>Sphingobacteriia</taxon>
        <taxon>Sphingobacteriales</taxon>
        <taxon>Sphingobacteriaceae</taxon>
        <taxon>Parapedobacter</taxon>
    </lineage>
</organism>
<proteinExistence type="predicted"/>
<accession>A0A1T5DC54</accession>
<reference evidence="4 5" key="1">
    <citation type="submission" date="2017-02" db="EMBL/GenBank/DDBJ databases">
        <authorList>
            <person name="Peterson S.W."/>
        </authorList>
    </citation>
    <scope>NUCLEOTIDE SEQUENCE [LARGE SCALE GENOMIC DNA]</scope>
    <source>
        <strain evidence="4 5">DSM 22899</strain>
    </source>
</reference>
<dbReference type="EMBL" id="FUYS01000006">
    <property type="protein sequence ID" value="SKB69265.1"/>
    <property type="molecule type" value="Genomic_DNA"/>
</dbReference>
<name>A0A1T5DC54_9SPHI</name>
<dbReference type="InterPro" id="IPR016035">
    <property type="entry name" value="Acyl_Trfase/lysoPLipase"/>
</dbReference>
<gene>
    <name evidence="4" type="ORF">SAMN05660226_02697</name>
</gene>
<dbReference type="Proteomes" id="UP000190541">
    <property type="component" value="Unassembled WGS sequence"/>
</dbReference>
<dbReference type="STRING" id="623280.SAMN05660226_02697"/>
<keyword evidence="1" id="KW-0443">Lipid metabolism</keyword>
<dbReference type="Pfam" id="PF01734">
    <property type="entry name" value="Patatin"/>
    <property type="match status" value="1"/>
</dbReference>
<keyword evidence="2" id="KW-0472">Membrane</keyword>
<evidence type="ECO:0000256" key="1">
    <source>
        <dbReference type="ARBA" id="ARBA00023098"/>
    </source>
</evidence>
<evidence type="ECO:0000313" key="5">
    <source>
        <dbReference type="Proteomes" id="UP000190541"/>
    </source>
</evidence>
<dbReference type="RefSeq" id="WP_079717376.1">
    <property type="nucleotide sequence ID" value="NZ_FUYS01000006.1"/>
</dbReference>
<evidence type="ECO:0000259" key="3">
    <source>
        <dbReference type="Pfam" id="PF01734"/>
    </source>
</evidence>
<dbReference type="InterPro" id="IPR002641">
    <property type="entry name" value="PNPLA_dom"/>
</dbReference>
<evidence type="ECO:0000313" key="4">
    <source>
        <dbReference type="EMBL" id="SKB69265.1"/>
    </source>
</evidence>